<dbReference type="InterPro" id="IPR024079">
    <property type="entry name" value="MetalloPept_cat_dom_sf"/>
</dbReference>
<sequence>MQVSVCGHCSAFWQRCVDNMEEFEPVQKLYIMSHQNHKYDKIKSYLLEIKKIFIVSHRTLLLRYLGEIYRIAFLVGYPQRLANEDLVWKPFATINTDPNDYFTSITRLLKQQSINQLSRIGTYLDSDDTIEYDVLRPTIHYNAHLSTMVIPITFLQAPISYPGGGAPMYSVYGSLGIAVNHFIAKDFSTQLEVACLSRVDYPLRISQQGVVKK</sequence>
<accession>A0ABR1DH42</accession>
<dbReference type="EMBL" id="JAVFWL010000004">
    <property type="protein sequence ID" value="KAK6749605.1"/>
    <property type="molecule type" value="Genomic_DNA"/>
</dbReference>
<proteinExistence type="predicted"/>
<comment type="caution">
    <text evidence="1">The sequence shown here is derived from an EMBL/GenBank/DDBJ whole genome shotgun (WGS) entry which is preliminary data.</text>
</comment>
<keyword evidence="2" id="KW-1185">Reference proteome</keyword>
<reference evidence="1 2" key="1">
    <citation type="submission" date="2023-08" db="EMBL/GenBank/DDBJ databases">
        <title>A Necator americanus chromosomal reference genome.</title>
        <authorList>
            <person name="Ilik V."/>
            <person name="Petrzelkova K.J."/>
            <person name="Pardy F."/>
            <person name="Fuh T."/>
            <person name="Niatou-Singa F.S."/>
            <person name="Gouil Q."/>
            <person name="Baker L."/>
            <person name="Ritchie M.E."/>
            <person name="Jex A.R."/>
            <person name="Gazzola D."/>
            <person name="Li H."/>
            <person name="Toshio Fujiwara R."/>
            <person name="Zhan B."/>
            <person name="Aroian R.V."/>
            <person name="Pafco B."/>
            <person name="Schwarz E.M."/>
        </authorList>
    </citation>
    <scope>NUCLEOTIDE SEQUENCE [LARGE SCALE GENOMIC DNA]</scope>
    <source>
        <strain evidence="1 2">Aroian</strain>
        <tissue evidence="1">Whole animal</tissue>
    </source>
</reference>
<gene>
    <name evidence="1" type="primary">Necator_chrIV.g15220</name>
    <name evidence="1" type="ORF">RB195_001925</name>
</gene>
<evidence type="ECO:0000313" key="2">
    <source>
        <dbReference type="Proteomes" id="UP001303046"/>
    </source>
</evidence>
<dbReference type="Gene3D" id="1.10.1380.10">
    <property type="entry name" value="Neutral endopeptidase , domain2"/>
    <property type="match status" value="1"/>
</dbReference>
<name>A0ABR1DH42_NECAM</name>
<protein>
    <submittedName>
        <fullName evidence="1">Uncharacterized protein</fullName>
    </submittedName>
</protein>
<organism evidence="1 2">
    <name type="scientific">Necator americanus</name>
    <name type="common">Human hookworm</name>
    <dbReference type="NCBI Taxonomy" id="51031"/>
    <lineage>
        <taxon>Eukaryota</taxon>
        <taxon>Metazoa</taxon>
        <taxon>Ecdysozoa</taxon>
        <taxon>Nematoda</taxon>
        <taxon>Chromadorea</taxon>
        <taxon>Rhabditida</taxon>
        <taxon>Rhabditina</taxon>
        <taxon>Rhabditomorpha</taxon>
        <taxon>Strongyloidea</taxon>
        <taxon>Ancylostomatidae</taxon>
        <taxon>Bunostominae</taxon>
        <taxon>Necator</taxon>
    </lineage>
</organism>
<dbReference type="Proteomes" id="UP001303046">
    <property type="component" value="Unassembled WGS sequence"/>
</dbReference>
<dbReference type="Gene3D" id="3.40.390.10">
    <property type="entry name" value="Collagenase (Catalytic Domain)"/>
    <property type="match status" value="1"/>
</dbReference>
<evidence type="ECO:0000313" key="1">
    <source>
        <dbReference type="EMBL" id="KAK6749605.1"/>
    </source>
</evidence>
<dbReference type="SUPFAM" id="SSF55486">
    <property type="entry name" value="Metalloproteases ('zincins'), catalytic domain"/>
    <property type="match status" value="1"/>
</dbReference>
<dbReference type="InterPro" id="IPR042089">
    <property type="entry name" value="Peptidase_M13_dom_2"/>
</dbReference>